<dbReference type="EMBL" id="UINC01037844">
    <property type="protein sequence ID" value="SVB33953.1"/>
    <property type="molecule type" value="Genomic_DNA"/>
</dbReference>
<reference evidence="2" key="1">
    <citation type="submission" date="2018-05" db="EMBL/GenBank/DDBJ databases">
        <authorList>
            <person name="Lanie J.A."/>
            <person name="Ng W.-L."/>
            <person name="Kazmierczak K.M."/>
            <person name="Andrzejewski T.M."/>
            <person name="Davidsen T.M."/>
            <person name="Wayne K.J."/>
            <person name="Tettelin H."/>
            <person name="Glass J.I."/>
            <person name="Rusch D."/>
            <person name="Podicherti R."/>
            <person name="Tsui H.-C.T."/>
            <person name="Winkler M.E."/>
        </authorList>
    </citation>
    <scope>NUCLEOTIDE SEQUENCE</scope>
</reference>
<dbReference type="Pfam" id="PF00708">
    <property type="entry name" value="Acylphosphatase"/>
    <property type="match status" value="1"/>
</dbReference>
<dbReference type="InterPro" id="IPR036046">
    <property type="entry name" value="Acylphosphatase-like_dom_sf"/>
</dbReference>
<dbReference type="PROSITE" id="PS51160">
    <property type="entry name" value="ACYLPHOSPHATASE_3"/>
    <property type="match status" value="1"/>
</dbReference>
<evidence type="ECO:0000259" key="1">
    <source>
        <dbReference type="PROSITE" id="PS51160"/>
    </source>
</evidence>
<dbReference type="InterPro" id="IPR001792">
    <property type="entry name" value="Acylphosphatase-like_dom"/>
</dbReference>
<dbReference type="SUPFAM" id="SSF54975">
    <property type="entry name" value="Acylphosphatase/BLUF domain-like"/>
    <property type="match status" value="1"/>
</dbReference>
<feature type="domain" description="Acylphosphatase-like" evidence="1">
    <location>
        <begin position="7"/>
        <end position="93"/>
    </location>
</feature>
<dbReference type="PROSITE" id="PS00151">
    <property type="entry name" value="ACYLPHOSPHATASE_2"/>
    <property type="match status" value="1"/>
</dbReference>
<dbReference type="InterPro" id="IPR017968">
    <property type="entry name" value="Acylphosphatase_CS"/>
</dbReference>
<evidence type="ECO:0000313" key="2">
    <source>
        <dbReference type="EMBL" id="SVB33953.1"/>
    </source>
</evidence>
<gene>
    <name evidence="2" type="ORF">METZ01_LOCUS186807</name>
</gene>
<dbReference type="GO" id="GO:0003998">
    <property type="term" value="F:acylphosphatase activity"/>
    <property type="evidence" value="ECO:0007669"/>
    <property type="project" value="InterPro"/>
</dbReference>
<dbReference type="InterPro" id="IPR020456">
    <property type="entry name" value="Acylphosphatase"/>
</dbReference>
<organism evidence="2">
    <name type="scientific">marine metagenome</name>
    <dbReference type="NCBI Taxonomy" id="408172"/>
    <lineage>
        <taxon>unclassified sequences</taxon>
        <taxon>metagenomes</taxon>
        <taxon>ecological metagenomes</taxon>
    </lineage>
</organism>
<sequence>MGSEVFRLTVNFRGRVQGVGFRWNVREESSGFDVTGYVKNLSDGSVEMLAEGEKDEVNRFLASVENRMRSYVTGRTTLERMGDGQFSGFGITY</sequence>
<dbReference type="Gene3D" id="3.30.70.100">
    <property type="match status" value="1"/>
</dbReference>
<dbReference type="PANTHER" id="PTHR47268:SF4">
    <property type="entry name" value="ACYLPHOSPHATASE"/>
    <property type="match status" value="1"/>
</dbReference>
<name>A0A382D8L6_9ZZZZ</name>
<dbReference type="PANTHER" id="PTHR47268">
    <property type="entry name" value="ACYLPHOSPHATASE"/>
    <property type="match status" value="1"/>
</dbReference>
<protein>
    <recommendedName>
        <fullName evidence="1">Acylphosphatase-like domain-containing protein</fullName>
    </recommendedName>
</protein>
<accession>A0A382D8L6</accession>
<proteinExistence type="predicted"/>
<dbReference type="AlphaFoldDB" id="A0A382D8L6"/>